<feature type="chain" id="PRO_5034485452" description="Glycoside hydrolase family 71 protein" evidence="1">
    <location>
        <begin position="23"/>
        <end position="461"/>
    </location>
</feature>
<dbReference type="GO" id="GO:0051118">
    <property type="term" value="F:glucan endo-1,3-alpha-glucosidase activity"/>
    <property type="evidence" value="ECO:0007669"/>
    <property type="project" value="InterPro"/>
</dbReference>
<name>A0A8H6FJT3_9LECA</name>
<dbReference type="Proteomes" id="UP000593566">
    <property type="component" value="Unassembled WGS sequence"/>
</dbReference>
<dbReference type="InterPro" id="IPR005197">
    <property type="entry name" value="Glyco_hydro_71"/>
</dbReference>
<dbReference type="RefSeq" id="XP_037157091.1">
    <property type="nucleotide sequence ID" value="XM_037295090.1"/>
</dbReference>
<dbReference type="Gene3D" id="3.20.20.80">
    <property type="entry name" value="Glycosidases"/>
    <property type="match status" value="1"/>
</dbReference>
<evidence type="ECO:0000256" key="1">
    <source>
        <dbReference type="SAM" id="SignalP"/>
    </source>
</evidence>
<evidence type="ECO:0000313" key="3">
    <source>
        <dbReference type="Proteomes" id="UP000593566"/>
    </source>
</evidence>
<feature type="signal peptide" evidence="1">
    <location>
        <begin position="1"/>
        <end position="22"/>
    </location>
</feature>
<reference evidence="2 3" key="1">
    <citation type="journal article" date="2020" name="Genomics">
        <title>Complete, high-quality genomes from long-read metagenomic sequencing of two wolf lichen thalli reveals enigmatic genome architecture.</title>
        <authorList>
            <person name="McKenzie S.K."/>
            <person name="Walston R.F."/>
            <person name="Allen J.L."/>
        </authorList>
    </citation>
    <scope>NUCLEOTIDE SEQUENCE [LARGE SCALE GENOMIC DNA]</scope>
    <source>
        <strain evidence="2">WasteWater1</strain>
    </source>
</reference>
<proteinExistence type="predicted"/>
<keyword evidence="1" id="KW-0732">Signal</keyword>
<protein>
    <recommendedName>
        <fullName evidence="4">Glycoside hydrolase family 71 protein</fullName>
    </recommendedName>
</protein>
<keyword evidence="3" id="KW-1185">Reference proteome</keyword>
<dbReference type="AlphaFoldDB" id="A0A8H6FJT3"/>
<accession>A0A8H6FJT3</accession>
<sequence length="461" mass="49186">MRLSNVLSTTAAVLHLIGKAQAKAVFAHYMVGTVDKDHAQQDIDNAISVGLDGFALNIGDPTESYVGATLEYLYDYASGTGFKLFVSMDVSESGAACNAGRSCCNGPNDYSSIFSQFLSNEASYLGPNGLPMISTYSSGGVEPDAWHSWKVSLDFQMYFVPMFDDTDGYYDSTSGWWSTWGNLVDGVFSWEAAWPTVADGSSTDVGSLSPDMPVINSASASQKSYMIALSTLQYKDAVRHARNRDCELLLTDTKQYGTNLYRPGGLNLPIRMNNILGIASQLDFVEIITWNDGPESHYIGNVWSESSDSSVMYSSPQAAFPHAAWQPLVTSFIEAYKAGGTMAPPSGATAVGSMWYKTILQDASCSGATPPSGWSTGTDSLTWAIVLPSGSSGMKACLTSNGSVISTVSVNPGLNFGSPTGVQAGAQMLQLLDSAGNVVMTATGGSWSECGRWQRKLQQLN</sequence>
<dbReference type="GeneID" id="59332580"/>
<evidence type="ECO:0008006" key="4">
    <source>
        <dbReference type="Google" id="ProtNLM"/>
    </source>
</evidence>
<gene>
    <name evidence="2" type="ORF">HO133_004171</name>
</gene>
<dbReference type="CDD" id="cd11577">
    <property type="entry name" value="GH71"/>
    <property type="match status" value="1"/>
</dbReference>
<evidence type="ECO:0000313" key="2">
    <source>
        <dbReference type="EMBL" id="KAF6229834.1"/>
    </source>
</evidence>
<dbReference type="Pfam" id="PF03659">
    <property type="entry name" value="Glyco_hydro_71"/>
    <property type="match status" value="1"/>
</dbReference>
<dbReference type="EMBL" id="JACCJB010000002">
    <property type="protein sequence ID" value="KAF6229834.1"/>
    <property type="molecule type" value="Genomic_DNA"/>
</dbReference>
<comment type="caution">
    <text evidence="2">The sequence shown here is derived from an EMBL/GenBank/DDBJ whole genome shotgun (WGS) entry which is preliminary data.</text>
</comment>
<organism evidence="2 3">
    <name type="scientific">Letharia lupina</name>
    <dbReference type="NCBI Taxonomy" id="560253"/>
    <lineage>
        <taxon>Eukaryota</taxon>
        <taxon>Fungi</taxon>
        <taxon>Dikarya</taxon>
        <taxon>Ascomycota</taxon>
        <taxon>Pezizomycotina</taxon>
        <taxon>Lecanoromycetes</taxon>
        <taxon>OSLEUM clade</taxon>
        <taxon>Lecanoromycetidae</taxon>
        <taxon>Lecanorales</taxon>
        <taxon>Lecanorineae</taxon>
        <taxon>Parmeliaceae</taxon>
        <taxon>Letharia</taxon>
    </lineage>
</organism>